<comment type="caution">
    <text evidence="1">The sequence shown here is derived from an EMBL/GenBank/DDBJ whole genome shotgun (WGS) entry which is preliminary data.</text>
</comment>
<gene>
    <name evidence="1" type="ORF">FVF58_45520</name>
</gene>
<dbReference type="PANTHER" id="PTHR46889">
    <property type="entry name" value="TRANSPOSASE INSF FOR INSERTION SEQUENCE IS3B-RELATED"/>
    <property type="match status" value="1"/>
</dbReference>
<dbReference type="Proteomes" id="UP000325273">
    <property type="component" value="Unassembled WGS sequence"/>
</dbReference>
<organism evidence="1 2">
    <name type="scientific">Paraburkholderia panacisoli</name>
    <dbReference type="NCBI Taxonomy" id="2603818"/>
    <lineage>
        <taxon>Bacteria</taxon>
        <taxon>Pseudomonadati</taxon>
        <taxon>Pseudomonadota</taxon>
        <taxon>Betaproteobacteria</taxon>
        <taxon>Burkholderiales</taxon>
        <taxon>Burkholderiaceae</taxon>
        <taxon>Paraburkholderia</taxon>
    </lineage>
</organism>
<protein>
    <submittedName>
        <fullName evidence="1">Transposase</fullName>
    </submittedName>
</protein>
<evidence type="ECO:0000313" key="2">
    <source>
        <dbReference type="Proteomes" id="UP000325273"/>
    </source>
</evidence>
<proteinExistence type="predicted"/>
<dbReference type="InterPro" id="IPR050900">
    <property type="entry name" value="Transposase_IS3/IS150/IS904"/>
</dbReference>
<sequence length="58" mass="6714">MKTLKVEEIYLAAYETFADVTSRLPVFLEDVYNARRMHSSLGYLSPTQFEDRLARQAA</sequence>
<dbReference type="PANTHER" id="PTHR46889:SF7">
    <property type="entry name" value="TRANSPOSASE FOR INSERTION SEQUENCE ELEMENT IS904"/>
    <property type="match status" value="1"/>
</dbReference>
<name>A0A5B0G899_9BURK</name>
<dbReference type="AlphaFoldDB" id="A0A5B0G899"/>
<accession>A0A5B0G899</accession>
<dbReference type="GO" id="GO:0015074">
    <property type="term" value="P:DNA integration"/>
    <property type="evidence" value="ECO:0007669"/>
    <property type="project" value="InterPro"/>
</dbReference>
<dbReference type="EMBL" id="VTUZ01000062">
    <property type="protein sequence ID" value="KAA0998240.1"/>
    <property type="molecule type" value="Genomic_DNA"/>
</dbReference>
<keyword evidence="2" id="KW-1185">Reference proteome</keyword>
<evidence type="ECO:0000313" key="1">
    <source>
        <dbReference type="EMBL" id="KAA0998240.1"/>
    </source>
</evidence>
<reference evidence="1 2" key="1">
    <citation type="submission" date="2019-08" db="EMBL/GenBank/DDBJ databases">
        <title>Paraburkholderia sp. DCY113.</title>
        <authorList>
            <person name="Kang J."/>
        </authorList>
    </citation>
    <scope>NUCLEOTIDE SEQUENCE [LARGE SCALE GENOMIC DNA]</scope>
    <source>
        <strain evidence="1 2">DCY113</strain>
    </source>
</reference>